<dbReference type="PANTHER" id="PTHR43298:SF2">
    <property type="entry name" value="FMN_FAD EXPORTER YEEO-RELATED"/>
    <property type="match status" value="1"/>
</dbReference>
<reference evidence="11 12" key="1">
    <citation type="journal article" date="2020" name="ISME J.">
        <title>Comparative genomics reveals insights into cyanobacterial evolution and habitat adaptation.</title>
        <authorList>
            <person name="Chen M.Y."/>
            <person name="Teng W.K."/>
            <person name="Zhao L."/>
            <person name="Hu C.X."/>
            <person name="Zhou Y.K."/>
            <person name="Han B.P."/>
            <person name="Song L.R."/>
            <person name="Shu W.S."/>
        </authorList>
    </citation>
    <scope>NUCLEOTIDE SEQUENCE [LARGE SCALE GENOMIC DNA]</scope>
    <source>
        <strain evidence="11 12">FACHB-159</strain>
    </source>
</reference>
<feature type="transmembrane region" description="Helical" evidence="10">
    <location>
        <begin position="311"/>
        <end position="337"/>
    </location>
</feature>
<name>A0ABR8K7M4_9NOSO</name>
<dbReference type="PANTHER" id="PTHR43298">
    <property type="entry name" value="MULTIDRUG RESISTANCE PROTEIN NORM-RELATED"/>
    <property type="match status" value="1"/>
</dbReference>
<keyword evidence="8 10" id="KW-0472">Membrane</keyword>
<dbReference type="Proteomes" id="UP000637383">
    <property type="component" value="Unassembled WGS sequence"/>
</dbReference>
<comment type="subcellular location">
    <subcellularLocation>
        <location evidence="2">Membrane</location>
        <topology evidence="2">Multi-pass membrane protein</topology>
    </subcellularLocation>
</comment>
<dbReference type="CDD" id="cd13136">
    <property type="entry name" value="MATE_DinF_like"/>
    <property type="match status" value="1"/>
</dbReference>
<keyword evidence="6 10" id="KW-0812">Transmembrane</keyword>
<feature type="transmembrane region" description="Helical" evidence="10">
    <location>
        <begin position="238"/>
        <end position="260"/>
    </location>
</feature>
<keyword evidence="7 10" id="KW-1133">Transmembrane helix</keyword>
<feature type="transmembrane region" description="Helical" evidence="10">
    <location>
        <begin position="49"/>
        <end position="68"/>
    </location>
</feature>
<keyword evidence="12" id="KW-1185">Reference proteome</keyword>
<dbReference type="Pfam" id="PF01554">
    <property type="entry name" value="MatE"/>
    <property type="match status" value="2"/>
</dbReference>
<keyword evidence="5" id="KW-0813">Transport</keyword>
<proteinExistence type="inferred from homology"/>
<comment type="function">
    <text evidence="1">Multidrug efflux pump.</text>
</comment>
<accession>A0ABR8K7M4</accession>
<sequence>MFNYIKTNQALIRRFYRLAAVNVLSNLTEPLAGLVCVAFLGHLTEIRHLAGVSLATVIFNFIYENFLFLRVSTTAVTSQAVGRNDQEAILLVILRNGFIALVLGVLILMLQYPIGLLGFLLLNGSPEVESTGIAYFYTRIWGAPAFLLNCVIIGWFLGREENGKVLLLTIVGNVINIVLTYYSIMQWNLGSMGAGLSQASSEYLILLIGVILGSRSFQWQSLQTAMQKFWDWSAFKDTFILNSDLLIMSFVYMSTWTVFFNLSATLGTDILTVNSLLQQVVFLIMFLVEGIGFTTEALTGNFQGQSTKNQLLPLLQVSLFSSLLVGVITSGACILLPETIFGLLTNHSELIETIKYYVSWLFLVLSCFSVAWILEGYFAGLTKSQSLRNSALIATLLGFVPVALCTWFTHNNHLLWLATSAFMATRMVVLAVQLPETLEGDSIGTSQYLDVSQDLRK</sequence>
<dbReference type="InterPro" id="IPR002528">
    <property type="entry name" value="MATE_fam"/>
</dbReference>
<evidence type="ECO:0000256" key="1">
    <source>
        <dbReference type="ARBA" id="ARBA00003408"/>
    </source>
</evidence>
<gene>
    <name evidence="11" type="ORF">H6H03_16620</name>
</gene>
<dbReference type="NCBIfam" id="NF041358">
    <property type="entry name" value="GntT_guanitoxin"/>
    <property type="match status" value="1"/>
</dbReference>
<feature type="transmembrane region" description="Helical" evidence="10">
    <location>
        <begin position="357"/>
        <end position="379"/>
    </location>
</feature>
<evidence type="ECO:0000256" key="2">
    <source>
        <dbReference type="ARBA" id="ARBA00004141"/>
    </source>
</evidence>
<evidence type="ECO:0000256" key="6">
    <source>
        <dbReference type="ARBA" id="ARBA00022692"/>
    </source>
</evidence>
<feature type="transmembrane region" description="Helical" evidence="10">
    <location>
        <begin position="196"/>
        <end position="217"/>
    </location>
</feature>
<evidence type="ECO:0000256" key="5">
    <source>
        <dbReference type="ARBA" id="ARBA00022448"/>
    </source>
</evidence>
<feature type="transmembrane region" description="Helical" evidence="10">
    <location>
        <begin position="89"/>
        <end position="114"/>
    </location>
</feature>
<feature type="transmembrane region" description="Helical" evidence="10">
    <location>
        <begin position="391"/>
        <end position="409"/>
    </location>
</feature>
<protein>
    <recommendedName>
        <fullName evidence="4">Probable multidrug resistance protein NorM</fullName>
    </recommendedName>
    <alternativeName>
        <fullName evidence="9">Multidrug-efflux transporter</fullName>
    </alternativeName>
</protein>
<feature type="transmembrane region" description="Helical" evidence="10">
    <location>
        <begin position="165"/>
        <end position="184"/>
    </location>
</feature>
<evidence type="ECO:0000256" key="4">
    <source>
        <dbReference type="ARBA" id="ARBA00020268"/>
    </source>
</evidence>
<feature type="transmembrane region" description="Helical" evidence="10">
    <location>
        <begin position="134"/>
        <end position="158"/>
    </location>
</feature>
<comment type="similarity">
    <text evidence="3">Belongs to the multi antimicrobial extrusion (MATE) (TC 2.A.66.1) family.</text>
</comment>
<comment type="caution">
    <text evidence="11">The sequence shown here is derived from an EMBL/GenBank/DDBJ whole genome shotgun (WGS) entry which is preliminary data.</text>
</comment>
<evidence type="ECO:0000256" key="7">
    <source>
        <dbReference type="ARBA" id="ARBA00022989"/>
    </source>
</evidence>
<evidence type="ECO:0000256" key="9">
    <source>
        <dbReference type="ARBA" id="ARBA00031636"/>
    </source>
</evidence>
<dbReference type="NCBIfam" id="TIGR00797">
    <property type="entry name" value="matE"/>
    <property type="match status" value="1"/>
</dbReference>
<evidence type="ECO:0000256" key="10">
    <source>
        <dbReference type="SAM" id="Phobius"/>
    </source>
</evidence>
<dbReference type="EMBL" id="JACJTU010000014">
    <property type="protein sequence ID" value="MBD2735499.1"/>
    <property type="molecule type" value="Genomic_DNA"/>
</dbReference>
<dbReference type="InterPro" id="IPR050222">
    <property type="entry name" value="MATE_MdtK"/>
</dbReference>
<organism evidence="11 12">
    <name type="scientific">Nostoc paludosum FACHB-159</name>
    <dbReference type="NCBI Taxonomy" id="2692908"/>
    <lineage>
        <taxon>Bacteria</taxon>
        <taxon>Bacillati</taxon>
        <taxon>Cyanobacteriota</taxon>
        <taxon>Cyanophyceae</taxon>
        <taxon>Nostocales</taxon>
        <taxon>Nostocaceae</taxon>
        <taxon>Nostoc</taxon>
    </lineage>
</organism>
<evidence type="ECO:0000256" key="8">
    <source>
        <dbReference type="ARBA" id="ARBA00023136"/>
    </source>
</evidence>
<feature type="transmembrane region" description="Helical" evidence="10">
    <location>
        <begin position="21"/>
        <end position="43"/>
    </location>
</feature>
<evidence type="ECO:0000256" key="3">
    <source>
        <dbReference type="ARBA" id="ARBA00010199"/>
    </source>
</evidence>
<evidence type="ECO:0000313" key="11">
    <source>
        <dbReference type="EMBL" id="MBD2735499.1"/>
    </source>
</evidence>
<dbReference type="InterPro" id="IPR044644">
    <property type="entry name" value="DinF-like"/>
</dbReference>
<evidence type="ECO:0000313" key="12">
    <source>
        <dbReference type="Proteomes" id="UP000637383"/>
    </source>
</evidence>
<feature type="transmembrane region" description="Helical" evidence="10">
    <location>
        <begin position="280"/>
        <end position="299"/>
    </location>
</feature>